<comment type="subcellular location">
    <subcellularLocation>
        <location evidence="1">Cell membrane</location>
        <topology evidence="1">Multi-pass membrane protein</topology>
    </subcellularLocation>
</comment>
<feature type="transmembrane region" description="Helical" evidence="7">
    <location>
        <begin position="244"/>
        <end position="267"/>
    </location>
</feature>
<evidence type="ECO:0000256" key="2">
    <source>
        <dbReference type="ARBA" id="ARBA00005262"/>
    </source>
</evidence>
<organism evidence="8 9">
    <name type="scientific">Sulfurovum lithotrophicum</name>
    <dbReference type="NCBI Taxonomy" id="206403"/>
    <lineage>
        <taxon>Bacteria</taxon>
        <taxon>Pseudomonadati</taxon>
        <taxon>Campylobacterota</taxon>
        <taxon>Epsilonproteobacteria</taxon>
        <taxon>Campylobacterales</taxon>
        <taxon>Sulfurovaceae</taxon>
        <taxon>Sulfurovum</taxon>
    </lineage>
</organism>
<feature type="transmembrane region" description="Helical" evidence="7">
    <location>
        <begin position="125"/>
        <end position="146"/>
    </location>
</feature>
<sequence>MKDQNRTNTDTGQDKNRSPAVVPSVLQLAWAFLIIGLTAYSVAMLQQLKALVVGKKWLSQKEMDEGLAMVQLYPGPIMFNLATYAAYRIKGFGGALIATFLFVLPSYLLMLLLSWLYLNYGNVGWVHPLFIALEAMVVGIIVHIALDFSKRYVQDGKTAFLAGIAFILMLYKINAFWLILLAMVLGVALFWRDKIGTNSKNNVETETAPIPGKWQWRLAAIILSGSVFIALMVLGLLWKNESGILLLSMFKVGAVAFGNGMTIMPLLQQEAVISHHWLTMKQFTDGIAFGQITPGPFLITATFIGYKVSGLTGSLLATVGMFYPSFFYTIVMSELYEKIKKNVLIQKALRGILAAFTGMLFFVVLSLGTISLVSSAAYIWAVGALIAVRYFQLNILWIFLIGIGAEALLYLAGFSVL</sequence>
<feature type="transmembrane region" description="Helical" evidence="7">
    <location>
        <begin position="352"/>
        <end position="381"/>
    </location>
</feature>
<keyword evidence="3" id="KW-1003">Cell membrane</keyword>
<gene>
    <name evidence="8" type="ORF">YH65_06305</name>
</gene>
<dbReference type="GO" id="GO:0015109">
    <property type="term" value="F:chromate transmembrane transporter activity"/>
    <property type="evidence" value="ECO:0007669"/>
    <property type="project" value="InterPro"/>
</dbReference>
<dbReference type="PANTHER" id="PTHR43663:SF1">
    <property type="entry name" value="CHROMATE TRANSPORTER"/>
    <property type="match status" value="1"/>
</dbReference>
<dbReference type="EMBL" id="CP011308">
    <property type="protein sequence ID" value="AKF25047.1"/>
    <property type="molecule type" value="Genomic_DNA"/>
</dbReference>
<keyword evidence="5 7" id="KW-1133">Transmembrane helix</keyword>
<dbReference type="OrthoDB" id="9788907at2"/>
<feature type="transmembrane region" description="Helical" evidence="7">
    <location>
        <begin position="20"/>
        <end position="45"/>
    </location>
</feature>
<evidence type="ECO:0000256" key="3">
    <source>
        <dbReference type="ARBA" id="ARBA00022475"/>
    </source>
</evidence>
<evidence type="ECO:0000313" key="8">
    <source>
        <dbReference type="EMBL" id="AKF25047.1"/>
    </source>
</evidence>
<feature type="transmembrane region" description="Helical" evidence="7">
    <location>
        <begin position="218"/>
        <end position="238"/>
    </location>
</feature>
<evidence type="ECO:0000256" key="4">
    <source>
        <dbReference type="ARBA" id="ARBA00022692"/>
    </source>
</evidence>
<protein>
    <submittedName>
        <fullName evidence="8">Chromate transporter</fullName>
    </submittedName>
</protein>
<name>A0A7U4M1E1_9BACT</name>
<dbReference type="InterPro" id="IPR014047">
    <property type="entry name" value="Chr_Tranpt_l_chain"/>
</dbReference>
<feature type="transmembrane region" description="Helical" evidence="7">
    <location>
        <begin position="93"/>
        <end position="118"/>
    </location>
</feature>
<feature type="transmembrane region" description="Helical" evidence="7">
    <location>
        <begin position="158"/>
        <end position="191"/>
    </location>
</feature>
<keyword evidence="4 7" id="KW-0812">Transmembrane</keyword>
<dbReference type="InterPro" id="IPR052518">
    <property type="entry name" value="CHR_Transporter"/>
</dbReference>
<evidence type="ECO:0000256" key="1">
    <source>
        <dbReference type="ARBA" id="ARBA00004651"/>
    </source>
</evidence>
<reference evidence="8 9" key="1">
    <citation type="submission" date="2015-04" db="EMBL/GenBank/DDBJ databases">
        <title>Complete genome sequence of Sulfurovum lithotrophicum ATCC BAA-797T.</title>
        <authorList>
            <person name="Ahn J."/>
            <person name="Park G."/>
            <person name="Jeon W."/>
            <person name="Jang Y."/>
            <person name="Jang M."/>
            <person name="Lee H."/>
            <person name="Lee H."/>
        </authorList>
    </citation>
    <scope>NUCLEOTIDE SEQUENCE [LARGE SCALE GENOMIC DNA]</scope>
    <source>
        <strain evidence="9">ATCC BAA-797 / 42BKT</strain>
    </source>
</reference>
<evidence type="ECO:0000256" key="6">
    <source>
        <dbReference type="ARBA" id="ARBA00023136"/>
    </source>
</evidence>
<dbReference type="PIRSF" id="PIRSF004810">
    <property type="entry name" value="ChrA"/>
    <property type="match status" value="1"/>
</dbReference>
<evidence type="ECO:0000256" key="5">
    <source>
        <dbReference type="ARBA" id="ARBA00022989"/>
    </source>
</evidence>
<evidence type="ECO:0000313" key="9">
    <source>
        <dbReference type="Proteomes" id="UP000034444"/>
    </source>
</evidence>
<dbReference type="PANTHER" id="PTHR43663">
    <property type="entry name" value="CHROMATE TRANSPORT PROTEIN-RELATED"/>
    <property type="match status" value="1"/>
</dbReference>
<dbReference type="GO" id="GO:0005886">
    <property type="term" value="C:plasma membrane"/>
    <property type="evidence" value="ECO:0007669"/>
    <property type="project" value="UniProtKB-SubCell"/>
</dbReference>
<dbReference type="Pfam" id="PF02417">
    <property type="entry name" value="Chromate_transp"/>
    <property type="match status" value="2"/>
</dbReference>
<feature type="transmembrane region" description="Helical" evidence="7">
    <location>
        <begin position="312"/>
        <end position="331"/>
    </location>
</feature>
<dbReference type="NCBIfam" id="TIGR00937">
    <property type="entry name" value="2A51"/>
    <property type="match status" value="1"/>
</dbReference>
<dbReference type="KEGG" id="slh:YH65_06305"/>
<dbReference type="AlphaFoldDB" id="A0A7U4M1E1"/>
<accession>A0A7U4M1E1</accession>
<keyword evidence="9" id="KW-1185">Reference proteome</keyword>
<feature type="transmembrane region" description="Helical" evidence="7">
    <location>
        <begin position="287"/>
        <end position="306"/>
    </location>
</feature>
<keyword evidence="6 7" id="KW-0472">Membrane</keyword>
<evidence type="ECO:0000256" key="7">
    <source>
        <dbReference type="SAM" id="Phobius"/>
    </source>
</evidence>
<dbReference type="Proteomes" id="UP000034444">
    <property type="component" value="Chromosome"/>
</dbReference>
<feature type="transmembrane region" description="Helical" evidence="7">
    <location>
        <begin position="66"/>
        <end position="87"/>
    </location>
</feature>
<comment type="similarity">
    <text evidence="2">Belongs to the chromate ion transporter (CHR) (TC 2.A.51) family.</text>
</comment>
<dbReference type="InterPro" id="IPR003370">
    <property type="entry name" value="Chromate_transpt"/>
</dbReference>
<proteinExistence type="inferred from homology"/>
<dbReference type="RefSeq" id="WP_046551130.1">
    <property type="nucleotide sequence ID" value="NZ_CP011308.1"/>
</dbReference>
<feature type="transmembrane region" description="Helical" evidence="7">
    <location>
        <begin position="393"/>
        <end position="412"/>
    </location>
</feature>
<reference evidence="9" key="2">
    <citation type="journal article" date="2017" name="Stand. Genomic Sci.">
        <title>Complete genome sequence of the sulfur-oxidizing chemolithoautotrophic Sulfurovum lithotrophicum 42BKTT.</title>
        <authorList>
            <person name="Jeon W."/>
            <person name="Priscilla L."/>
            <person name="Park G."/>
            <person name="Lee H."/>
            <person name="Lee N."/>
            <person name="Lee D."/>
            <person name="Kwon H."/>
            <person name="Ahn I."/>
            <person name="Lee C."/>
            <person name="Lee H."/>
            <person name="Ahn J."/>
        </authorList>
    </citation>
    <scope>NUCLEOTIDE SEQUENCE [LARGE SCALE GENOMIC DNA]</scope>
    <source>
        <strain evidence="9">ATCC BAA-797 / 42BKT</strain>
    </source>
</reference>